<dbReference type="InterPro" id="IPR018203">
    <property type="entry name" value="GDP_dissociation_inhibitor"/>
</dbReference>
<dbReference type="Proteomes" id="UP000676336">
    <property type="component" value="Unassembled WGS sequence"/>
</dbReference>
<dbReference type="EMBL" id="CAJOBI010047858">
    <property type="protein sequence ID" value="CAF4357171.1"/>
    <property type="molecule type" value="Genomic_DNA"/>
</dbReference>
<reference evidence="1" key="1">
    <citation type="submission" date="2021-02" db="EMBL/GenBank/DDBJ databases">
        <authorList>
            <person name="Nowell W R."/>
        </authorList>
    </citation>
    <scope>NUCLEOTIDE SEQUENCE</scope>
</reference>
<dbReference type="Gene3D" id="3.30.519.10">
    <property type="entry name" value="Guanine Nucleotide Dissociation Inhibitor, domain 2"/>
    <property type="match status" value="1"/>
</dbReference>
<evidence type="ECO:0000313" key="2">
    <source>
        <dbReference type="Proteomes" id="UP000676336"/>
    </source>
</evidence>
<dbReference type="GO" id="GO:0005092">
    <property type="term" value="F:GDP-dissociation inhibitor activity"/>
    <property type="evidence" value="ECO:0007669"/>
    <property type="project" value="InterPro"/>
</dbReference>
<evidence type="ECO:0000313" key="1">
    <source>
        <dbReference type="EMBL" id="CAF4357171.1"/>
    </source>
</evidence>
<dbReference type="AlphaFoldDB" id="A0A8S2UQ61"/>
<name>A0A8S2UQ61_9BILA</name>
<accession>A0A8S2UQ61</accession>
<proteinExistence type="predicted"/>
<dbReference type="GO" id="GO:0007264">
    <property type="term" value="P:small GTPase-mediated signal transduction"/>
    <property type="evidence" value="ECO:0007669"/>
    <property type="project" value="InterPro"/>
</dbReference>
<dbReference type="Pfam" id="PF00996">
    <property type="entry name" value="GDI"/>
    <property type="match status" value="1"/>
</dbReference>
<sequence length="51" mass="5578">AQDKVKKVGQVIRAICLLRHPVNVGSNASPGSIQIIIPQKQVQRHNGKTHN</sequence>
<dbReference type="SUPFAM" id="SSF54373">
    <property type="entry name" value="FAD-linked reductases, C-terminal domain"/>
    <property type="match status" value="1"/>
</dbReference>
<protein>
    <submittedName>
        <fullName evidence="1">Uncharacterized protein</fullName>
    </submittedName>
</protein>
<gene>
    <name evidence="1" type="ORF">SMN809_LOCUS28525</name>
</gene>
<feature type="non-terminal residue" evidence="1">
    <location>
        <position position="1"/>
    </location>
</feature>
<comment type="caution">
    <text evidence="1">The sequence shown here is derived from an EMBL/GenBank/DDBJ whole genome shotgun (WGS) entry which is preliminary data.</text>
</comment>
<organism evidence="1 2">
    <name type="scientific">Rotaria magnacalcarata</name>
    <dbReference type="NCBI Taxonomy" id="392030"/>
    <lineage>
        <taxon>Eukaryota</taxon>
        <taxon>Metazoa</taxon>
        <taxon>Spiralia</taxon>
        <taxon>Gnathifera</taxon>
        <taxon>Rotifera</taxon>
        <taxon>Eurotatoria</taxon>
        <taxon>Bdelloidea</taxon>
        <taxon>Philodinida</taxon>
        <taxon>Philodinidae</taxon>
        <taxon>Rotaria</taxon>
    </lineage>
</organism>